<dbReference type="Pfam" id="PF00561">
    <property type="entry name" value="Abhydrolase_1"/>
    <property type="match status" value="1"/>
</dbReference>
<dbReference type="RefSeq" id="WP_036127544.1">
    <property type="nucleotide sequence ID" value="NZ_ANIE01000001.1"/>
</dbReference>
<dbReference type="InterPro" id="IPR029058">
    <property type="entry name" value="AB_hydrolase_fold"/>
</dbReference>
<keyword evidence="1" id="KW-0732">Signal</keyword>
<dbReference type="EMBL" id="ANIE01000001">
    <property type="protein sequence ID" value="KEF33098.1"/>
    <property type="molecule type" value="Genomic_DNA"/>
</dbReference>
<protein>
    <submittedName>
        <fullName evidence="3">Lipase</fullName>
    </submittedName>
</protein>
<sequence length="321" mass="33990">MKLWLKGALLALACSFTLPAQAGLFDWLWGSNDEVATRYPIVLVPGIFAFDTIAGVDYWYRIPGALEDEGARVFIPKINAFDSSARRGERLIEQLDAIRAASGGNIQKFNLIGHSQGGITSRYVMNARPDLVASVTTLHTPHKGSQLADIVTGVAPEGSLTGVGFEALANAVGDLVNLLSDNTADPSDINAMLAEFNAPGSAAFNAMFPAGVPTTACGEGPSQVSIAGNTIRLYSWSGTAQFTTGADISDALFGITSLAIPGANDGVTSRCSSHFGKVIRDDYFMNHLDVNNQVLGLVSLFETSPLTLMRNHANRLKNAGL</sequence>
<organism evidence="3 4">
    <name type="scientific">Marinobacter nitratireducens</name>
    <dbReference type="NCBI Taxonomy" id="1137280"/>
    <lineage>
        <taxon>Bacteria</taxon>
        <taxon>Pseudomonadati</taxon>
        <taxon>Pseudomonadota</taxon>
        <taxon>Gammaproteobacteria</taxon>
        <taxon>Pseudomonadales</taxon>
        <taxon>Marinobacteraceae</taxon>
        <taxon>Marinobacter</taxon>
    </lineage>
</organism>
<dbReference type="PATRIC" id="fig|1137280.3.peg.106"/>
<evidence type="ECO:0000313" key="3">
    <source>
        <dbReference type="EMBL" id="KEF33098.1"/>
    </source>
</evidence>
<feature type="chain" id="PRO_5001680427" evidence="1">
    <location>
        <begin position="23"/>
        <end position="321"/>
    </location>
</feature>
<reference evidence="3 4" key="1">
    <citation type="submission" date="2012-12" db="EMBL/GenBank/DDBJ databases">
        <title>Genome assembly of Marinobacter sp. AK21.</title>
        <authorList>
            <person name="Khatri I."/>
            <person name="Kumar R."/>
            <person name="Vaidya B."/>
            <person name="Subramanian S."/>
            <person name="Pinnaka A."/>
        </authorList>
    </citation>
    <scope>NUCLEOTIDE SEQUENCE [LARGE SCALE GENOMIC DNA]</scope>
    <source>
        <strain evidence="3 4">AK21</strain>
    </source>
</reference>
<feature type="signal peptide" evidence="1">
    <location>
        <begin position="1"/>
        <end position="22"/>
    </location>
</feature>
<evidence type="ECO:0000259" key="2">
    <source>
        <dbReference type="Pfam" id="PF00561"/>
    </source>
</evidence>
<dbReference type="InterPro" id="IPR000073">
    <property type="entry name" value="AB_hydrolase_1"/>
</dbReference>
<dbReference type="AlphaFoldDB" id="A0A072N819"/>
<dbReference type="STRING" id="1137280.D777_00106"/>
<feature type="domain" description="AB hydrolase-1" evidence="2">
    <location>
        <begin position="39"/>
        <end position="189"/>
    </location>
</feature>
<dbReference type="Proteomes" id="UP000035057">
    <property type="component" value="Unassembled WGS sequence"/>
</dbReference>
<name>A0A072N819_9GAMM</name>
<dbReference type="Gene3D" id="3.40.50.1820">
    <property type="entry name" value="alpha/beta hydrolase"/>
    <property type="match status" value="1"/>
</dbReference>
<keyword evidence="4" id="KW-1185">Reference proteome</keyword>
<gene>
    <name evidence="3" type="ORF">D777_00106</name>
</gene>
<accession>A0A072N819</accession>
<comment type="caution">
    <text evidence="3">The sequence shown here is derived from an EMBL/GenBank/DDBJ whole genome shotgun (WGS) entry which is preliminary data.</text>
</comment>
<evidence type="ECO:0000256" key="1">
    <source>
        <dbReference type="SAM" id="SignalP"/>
    </source>
</evidence>
<dbReference type="SUPFAM" id="SSF53474">
    <property type="entry name" value="alpha/beta-Hydrolases"/>
    <property type="match status" value="1"/>
</dbReference>
<dbReference type="OrthoDB" id="2004167at2"/>
<evidence type="ECO:0000313" key="4">
    <source>
        <dbReference type="Proteomes" id="UP000035057"/>
    </source>
</evidence>
<proteinExistence type="predicted"/>